<organism evidence="1 2">
    <name type="scientific">Paramecium pentaurelia</name>
    <dbReference type="NCBI Taxonomy" id="43138"/>
    <lineage>
        <taxon>Eukaryota</taxon>
        <taxon>Sar</taxon>
        <taxon>Alveolata</taxon>
        <taxon>Ciliophora</taxon>
        <taxon>Intramacronucleata</taxon>
        <taxon>Oligohymenophorea</taxon>
        <taxon>Peniculida</taxon>
        <taxon>Parameciidae</taxon>
        <taxon>Paramecium</taxon>
    </lineage>
</organism>
<proteinExistence type="predicted"/>
<evidence type="ECO:0000313" key="2">
    <source>
        <dbReference type="Proteomes" id="UP000689195"/>
    </source>
</evidence>
<dbReference type="EMBL" id="CAJJDO010000056">
    <property type="protein sequence ID" value="CAD8172219.1"/>
    <property type="molecule type" value="Genomic_DNA"/>
</dbReference>
<dbReference type="PANTHER" id="PTHR31398:SF0">
    <property type="entry name" value="MEIOTIC NUCLEAR DIVISION PROTEIN 1 HOMOLOG"/>
    <property type="match status" value="1"/>
</dbReference>
<dbReference type="AlphaFoldDB" id="A0A8S1V8G9"/>
<accession>A0A8S1V8G9</accession>
<sequence>MLIINLYDLKLRKNLTSQIYRISPQQFTLNDQNFTLTFSIQNFSFNTYIDESVYVVEEIPLTSSTPKLIRYDELEKYYSHLDLQTNNCIDWNRIKELNLKGTFYSQVYSAILLLIIIYNNYNNKSKECKSIDEIKQQLEQNYFSFQMSSYVIDVKNEDYPFLSKTEDIFTKISSKIFKEITFYMQPITVLLMKIIKFKIPQDLNDIQKQLIQLKVSKQPIQQNQIKLNNNIINNTLKFNYLKLNGWTLISIFYNCLYFIKSHKYIILLCQNFDFIIRI</sequence>
<dbReference type="GO" id="GO:0007131">
    <property type="term" value="P:reciprocal meiotic recombination"/>
    <property type="evidence" value="ECO:0007669"/>
    <property type="project" value="TreeGrafter"/>
</dbReference>
<keyword evidence="2" id="KW-1185">Reference proteome</keyword>
<protein>
    <submittedName>
        <fullName evidence="1">Uncharacterized protein</fullName>
    </submittedName>
</protein>
<dbReference type="PANTHER" id="PTHR31398">
    <property type="entry name" value="MEIOTIC NUCLEAR DIVISION PROTEIN 1 HOMOLOG"/>
    <property type="match status" value="1"/>
</dbReference>
<reference evidence="1" key="1">
    <citation type="submission" date="2021-01" db="EMBL/GenBank/DDBJ databases">
        <authorList>
            <consortium name="Genoscope - CEA"/>
            <person name="William W."/>
        </authorList>
    </citation>
    <scope>NUCLEOTIDE SEQUENCE</scope>
</reference>
<comment type="caution">
    <text evidence="1">The sequence shown here is derived from an EMBL/GenBank/DDBJ whole genome shotgun (WGS) entry which is preliminary data.</text>
</comment>
<dbReference type="GO" id="GO:0005634">
    <property type="term" value="C:nucleus"/>
    <property type="evidence" value="ECO:0007669"/>
    <property type="project" value="TreeGrafter"/>
</dbReference>
<evidence type="ECO:0000313" key="1">
    <source>
        <dbReference type="EMBL" id="CAD8172219.1"/>
    </source>
</evidence>
<gene>
    <name evidence="1" type="ORF">PPENT_87.1.T0560173</name>
</gene>
<dbReference type="Proteomes" id="UP000689195">
    <property type="component" value="Unassembled WGS sequence"/>
</dbReference>
<name>A0A8S1V8G9_9CILI</name>